<protein>
    <submittedName>
        <fullName evidence="2">Uncharacterized protein</fullName>
    </submittedName>
</protein>
<evidence type="ECO:0000313" key="3">
    <source>
        <dbReference type="Proteomes" id="UP000033220"/>
    </source>
</evidence>
<dbReference type="AlphaFoldDB" id="H6SQ20"/>
<gene>
    <name evidence="2" type="ORF">RSPPHO_00664</name>
</gene>
<accession>H6SQ20</accession>
<feature type="compositionally biased region" description="Low complexity" evidence="1">
    <location>
        <begin position="8"/>
        <end position="35"/>
    </location>
</feature>
<evidence type="ECO:0000256" key="1">
    <source>
        <dbReference type="SAM" id="MobiDB-lite"/>
    </source>
</evidence>
<keyword evidence="3" id="KW-1185">Reference proteome</keyword>
<name>H6SQ20_PARPM</name>
<evidence type="ECO:0000313" key="2">
    <source>
        <dbReference type="EMBL" id="CCG07290.1"/>
    </source>
</evidence>
<dbReference type="Proteomes" id="UP000033220">
    <property type="component" value="Chromosome DSM 122"/>
</dbReference>
<reference evidence="2 3" key="1">
    <citation type="submission" date="2012-02" db="EMBL/GenBank/DDBJ databases">
        <title>Shotgun genome sequence of Phaeospirillum photometricum DSM 122.</title>
        <authorList>
            <person name="Duquesne K."/>
            <person name="Sturgis J."/>
        </authorList>
    </citation>
    <scope>NUCLEOTIDE SEQUENCE [LARGE SCALE GENOMIC DNA]</scope>
    <source>
        <strain evidence="3">DSM122</strain>
    </source>
</reference>
<dbReference type="HOGENOM" id="CLU_2635724_0_0_5"/>
<organism evidence="2 3">
    <name type="scientific">Pararhodospirillum photometricum DSM 122</name>
    <dbReference type="NCBI Taxonomy" id="1150469"/>
    <lineage>
        <taxon>Bacteria</taxon>
        <taxon>Pseudomonadati</taxon>
        <taxon>Pseudomonadota</taxon>
        <taxon>Alphaproteobacteria</taxon>
        <taxon>Rhodospirillales</taxon>
        <taxon>Rhodospirillaceae</taxon>
        <taxon>Pararhodospirillum</taxon>
    </lineage>
</organism>
<sequence>MPAPSLNPALVSAPAPTSTPAATGMPSATPAAATTGKDEPLATSGDQGWYVGRMMKNLEKYQKARDLSDRTKPATDA</sequence>
<proteinExistence type="predicted"/>
<dbReference type="EMBL" id="HE663493">
    <property type="protein sequence ID" value="CCG07290.1"/>
    <property type="molecule type" value="Genomic_DNA"/>
</dbReference>
<dbReference type="STRING" id="1150469.RSPPHO_00664"/>
<dbReference type="KEGG" id="rpm:RSPPHO_00664"/>
<feature type="region of interest" description="Disordered" evidence="1">
    <location>
        <begin position="1"/>
        <end position="47"/>
    </location>
</feature>